<evidence type="ECO:0000313" key="1">
    <source>
        <dbReference type="EMBL" id="EXY76491.1"/>
    </source>
</evidence>
<gene>
    <name evidence="1" type="ORF">M124_4647</name>
</gene>
<protein>
    <submittedName>
        <fullName evidence="1">Uncharacterized protein</fullName>
    </submittedName>
</protein>
<dbReference type="Proteomes" id="UP000020529">
    <property type="component" value="Unassembled WGS sequence"/>
</dbReference>
<comment type="caution">
    <text evidence="1">The sequence shown here is derived from an EMBL/GenBank/DDBJ whole genome shotgun (WGS) entry which is preliminary data.</text>
</comment>
<name>A0A015TZW5_BACFG</name>
<organism evidence="1 2">
    <name type="scientific">Bacteroides fragilis str. 3988T(B)14</name>
    <dbReference type="NCBI Taxonomy" id="1339315"/>
    <lineage>
        <taxon>Bacteria</taxon>
        <taxon>Pseudomonadati</taxon>
        <taxon>Bacteroidota</taxon>
        <taxon>Bacteroidia</taxon>
        <taxon>Bacteroidales</taxon>
        <taxon>Bacteroidaceae</taxon>
        <taxon>Bacteroides</taxon>
    </lineage>
</organism>
<accession>A0A015TZW5</accession>
<dbReference type="PATRIC" id="fig|1339315.3.peg.563"/>
<sequence>MRQRIAIHTYARISVRLSIHSLIRLHQRTTVRFSVHPYFNQSIRMWRQ</sequence>
<dbReference type="AlphaFoldDB" id="A0A015TZW5"/>
<reference evidence="1 2" key="1">
    <citation type="submission" date="2014-02" db="EMBL/GenBank/DDBJ databases">
        <authorList>
            <person name="Sears C."/>
            <person name="Carroll K."/>
            <person name="Sack B.R."/>
            <person name="Qadri F."/>
            <person name="Myers L.L."/>
            <person name="Chung G.-T."/>
            <person name="Escheverria P."/>
            <person name="Fraser C.M."/>
            <person name="Sadzewicz L."/>
            <person name="Shefchek K.A."/>
            <person name="Tallon L."/>
            <person name="Das S.P."/>
            <person name="Daugherty S."/>
            <person name="Mongodin E.F."/>
        </authorList>
    </citation>
    <scope>NUCLEOTIDE SEQUENCE [LARGE SCALE GENOMIC DNA]</scope>
    <source>
        <strain evidence="2">3988T(B)14</strain>
    </source>
</reference>
<proteinExistence type="predicted"/>
<dbReference type="EMBL" id="JGCY01000156">
    <property type="protein sequence ID" value="EXY76491.1"/>
    <property type="molecule type" value="Genomic_DNA"/>
</dbReference>
<evidence type="ECO:0000313" key="2">
    <source>
        <dbReference type="Proteomes" id="UP000020529"/>
    </source>
</evidence>